<gene>
    <name evidence="3" type="ORF">P3G67_31675</name>
</gene>
<dbReference type="Pfam" id="PF20087">
    <property type="entry name" value="DUF6479"/>
    <property type="match status" value="1"/>
</dbReference>
<keyword evidence="4" id="KW-1185">Reference proteome</keyword>
<dbReference type="Proteomes" id="UP001216579">
    <property type="component" value="Unassembled WGS sequence"/>
</dbReference>
<feature type="transmembrane region" description="Helical" evidence="2">
    <location>
        <begin position="12"/>
        <end position="37"/>
    </location>
</feature>
<feature type="region of interest" description="Disordered" evidence="1">
    <location>
        <begin position="40"/>
        <end position="120"/>
    </location>
</feature>
<keyword evidence="2" id="KW-0472">Membrane</keyword>
<name>A0ABT5ZVQ3_9ACTN</name>
<feature type="compositionally biased region" description="Pro residues" evidence="1">
    <location>
        <begin position="46"/>
        <end position="59"/>
    </location>
</feature>
<accession>A0ABT5ZVQ3</accession>
<comment type="caution">
    <text evidence="3">The sequence shown here is derived from an EMBL/GenBank/DDBJ whole genome shotgun (WGS) entry which is preliminary data.</text>
</comment>
<organism evidence="3 4">
    <name type="scientific">Streptomyces silvisoli</name>
    <dbReference type="NCBI Taxonomy" id="3034235"/>
    <lineage>
        <taxon>Bacteria</taxon>
        <taxon>Bacillati</taxon>
        <taxon>Actinomycetota</taxon>
        <taxon>Actinomycetes</taxon>
        <taxon>Kitasatosporales</taxon>
        <taxon>Streptomycetaceae</taxon>
        <taxon>Streptomyces</taxon>
    </lineage>
</organism>
<sequence>MMWTFGAETVAAGFIIGPLLIGIGIVVALALVGLFYGRLRRGPGPQRTPQPPPEQPPPRARAWTTPTEFAEGEAPANHGPGHQDSQVSEPEEVSREPDEVPRDGRRRLPYELRGYPGPRT</sequence>
<evidence type="ECO:0000313" key="4">
    <source>
        <dbReference type="Proteomes" id="UP001216579"/>
    </source>
</evidence>
<keyword evidence="2" id="KW-0812">Transmembrane</keyword>
<evidence type="ECO:0000256" key="1">
    <source>
        <dbReference type="SAM" id="MobiDB-lite"/>
    </source>
</evidence>
<evidence type="ECO:0000256" key="2">
    <source>
        <dbReference type="SAM" id="Phobius"/>
    </source>
</evidence>
<feature type="compositionally biased region" description="Basic and acidic residues" evidence="1">
    <location>
        <begin position="92"/>
        <end position="110"/>
    </location>
</feature>
<dbReference type="RefSeq" id="WP_276096578.1">
    <property type="nucleotide sequence ID" value="NZ_JARJBC010000029.1"/>
</dbReference>
<proteinExistence type="predicted"/>
<protein>
    <submittedName>
        <fullName evidence="3">DUF6479 family protein</fullName>
    </submittedName>
</protein>
<evidence type="ECO:0000313" key="3">
    <source>
        <dbReference type="EMBL" id="MDF3293695.1"/>
    </source>
</evidence>
<dbReference type="InterPro" id="IPR045513">
    <property type="entry name" value="DUF6479"/>
</dbReference>
<dbReference type="EMBL" id="JARJBC010000029">
    <property type="protein sequence ID" value="MDF3293695.1"/>
    <property type="molecule type" value="Genomic_DNA"/>
</dbReference>
<reference evidence="3 4" key="1">
    <citation type="submission" date="2023-03" db="EMBL/GenBank/DDBJ databases">
        <title>Draft genome sequence of Streptomyces sp. RB6PN23 isolated from peat swamp forest in Thailand.</title>
        <authorList>
            <person name="Klaysubun C."/>
            <person name="Duangmal K."/>
        </authorList>
    </citation>
    <scope>NUCLEOTIDE SEQUENCE [LARGE SCALE GENOMIC DNA]</scope>
    <source>
        <strain evidence="3 4">RB6PN23</strain>
    </source>
</reference>
<keyword evidence="2" id="KW-1133">Transmembrane helix</keyword>